<keyword evidence="2" id="KW-1185">Reference proteome</keyword>
<dbReference type="EMBL" id="JACEIK010006691">
    <property type="protein sequence ID" value="MCE2056157.1"/>
    <property type="molecule type" value="Genomic_DNA"/>
</dbReference>
<organism evidence="1 2">
    <name type="scientific">Datura stramonium</name>
    <name type="common">Jimsonweed</name>
    <name type="synonym">Common thornapple</name>
    <dbReference type="NCBI Taxonomy" id="4076"/>
    <lineage>
        <taxon>Eukaryota</taxon>
        <taxon>Viridiplantae</taxon>
        <taxon>Streptophyta</taxon>
        <taxon>Embryophyta</taxon>
        <taxon>Tracheophyta</taxon>
        <taxon>Spermatophyta</taxon>
        <taxon>Magnoliopsida</taxon>
        <taxon>eudicotyledons</taxon>
        <taxon>Gunneridae</taxon>
        <taxon>Pentapetalae</taxon>
        <taxon>asterids</taxon>
        <taxon>lamiids</taxon>
        <taxon>Solanales</taxon>
        <taxon>Solanaceae</taxon>
        <taxon>Solanoideae</taxon>
        <taxon>Datureae</taxon>
        <taxon>Datura</taxon>
    </lineage>
</organism>
<sequence>MSFQFFRTRSLILESIVLIPLPTRGMLFMISAYDSIAMYLAIEPQSLCFYVLIAASKESLNFLRKPAPEIFDLRSRDPVPNYRLLPDLRYRSRARTGVSGHPPPFPRSPSLGISNPVEWLWFRDSSLESPGETFGSRTGNLSPQQALQFDPVRHALDIATGIVEAPMKTALLHWEDASALVRQMVDLAIKLGHSILECSLARAAADSTPCYRHFVTFYCDLLPLLSGATGYRPKNARPGARGRDAAIDGPVLPLDLRIMEDVIEICTWN</sequence>
<dbReference type="Proteomes" id="UP000823775">
    <property type="component" value="Unassembled WGS sequence"/>
</dbReference>
<evidence type="ECO:0000313" key="2">
    <source>
        <dbReference type="Proteomes" id="UP000823775"/>
    </source>
</evidence>
<comment type="caution">
    <text evidence="1">The sequence shown here is derived from an EMBL/GenBank/DDBJ whole genome shotgun (WGS) entry which is preliminary data.</text>
</comment>
<protein>
    <submittedName>
        <fullName evidence="1">Uncharacterized protein</fullName>
    </submittedName>
</protein>
<name>A0ABS8W2D8_DATST</name>
<reference evidence="1 2" key="1">
    <citation type="journal article" date="2021" name="BMC Genomics">
        <title>Datura genome reveals duplications of psychoactive alkaloid biosynthetic genes and high mutation rate following tissue culture.</title>
        <authorList>
            <person name="Rajewski A."/>
            <person name="Carter-House D."/>
            <person name="Stajich J."/>
            <person name="Litt A."/>
        </authorList>
    </citation>
    <scope>NUCLEOTIDE SEQUENCE [LARGE SCALE GENOMIC DNA]</scope>
    <source>
        <strain evidence="1">AR-01</strain>
    </source>
</reference>
<accession>A0ABS8W2D8</accession>
<evidence type="ECO:0000313" key="1">
    <source>
        <dbReference type="EMBL" id="MCE2056157.1"/>
    </source>
</evidence>
<gene>
    <name evidence="1" type="ORF">HAX54_044132</name>
</gene>
<proteinExistence type="predicted"/>